<sequence>MVNGFDRQLQIEVTKFTKLCKEKQEQLLASCAREEKVVLSLGMLIPFQRIKDDYEEQMITLNKKHRKQQEHLRRKLEYRRKALHRKLEHELRVELKLYRRYIGVRAQSTGRLNAESTSSAASLCSLDNTGLSRPDQNTTSTNQTSANQSTVQLNGKEKEEQRRRKWIRRHLSTTKGADSSELLHQREFTSTLRRLEKEMEDRLRFADDEARMAVAQMEWEFMRERHELKREYTEAMADFKQRRLSSLGQIKVCQVKGYFDIHRKLLLEEQTRELNARQRTSQDSLKRLAASQEIERQTACRLARTTAKGQKQVSQVLYAVKPKEQKLIERTISASGDKDTSQTTRPMSAEATLIDRLYPKPEDEAFRQDNSSLSSTQIYRPISLYSSMGTGTNGVEVRAQSSQSIPAQCDQDNSHTADSTSSSKRLLPKSVQGRLLLRQDLRHSRSVHSIHSALDTCEHMQRVVINTLSKQQVDQWTDVLNQERALTEALMHAHSEQKKMLIEEETATLRRAQAEQESRAGHLAVVLEATEKFMENEFTNERNRLTAYYYGDPPMQTSALHVETREGTIPDFSSIRRDDTAPHASPSLQSALDYYPAGRRIDKSVSVSDRTSVKSGTSESARGRVIICREEHAA</sequence>
<organism evidence="2 3">
    <name type="scientific">Opisthorchis viverrini</name>
    <name type="common">Southeast Asian liver fluke</name>
    <dbReference type="NCBI Taxonomy" id="6198"/>
    <lineage>
        <taxon>Eukaryota</taxon>
        <taxon>Metazoa</taxon>
        <taxon>Spiralia</taxon>
        <taxon>Lophotrochozoa</taxon>
        <taxon>Platyhelminthes</taxon>
        <taxon>Trematoda</taxon>
        <taxon>Digenea</taxon>
        <taxon>Opisthorchiida</taxon>
        <taxon>Opisthorchiata</taxon>
        <taxon>Opisthorchiidae</taxon>
        <taxon>Opisthorchis</taxon>
    </lineage>
</organism>
<dbReference type="EMBL" id="KL596712">
    <property type="protein sequence ID" value="KER27878.1"/>
    <property type="molecule type" value="Genomic_DNA"/>
</dbReference>
<proteinExistence type="predicted"/>
<evidence type="ECO:0000313" key="2">
    <source>
        <dbReference type="EMBL" id="KER27878.1"/>
    </source>
</evidence>
<dbReference type="AlphaFoldDB" id="A0A074ZKM1"/>
<evidence type="ECO:0000256" key="1">
    <source>
        <dbReference type="SAM" id="MobiDB-lite"/>
    </source>
</evidence>
<accession>A0A074ZKM1</accession>
<keyword evidence="3" id="KW-1185">Reference proteome</keyword>
<dbReference type="GeneID" id="20327870"/>
<feature type="region of interest" description="Disordered" evidence="1">
    <location>
        <begin position="125"/>
        <end position="164"/>
    </location>
</feature>
<feature type="compositionally biased region" description="Polar residues" evidence="1">
    <location>
        <begin position="399"/>
        <end position="424"/>
    </location>
</feature>
<protein>
    <submittedName>
        <fullName evidence="2">Uncharacterized protein</fullName>
    </submittedName>
</protein>
<name>A0A074ZKM1_OPIVI</name>
<dbReference type="RefSeq" id="XP_009168387.1">
    <property type="nucleotide sequence ID" value="XM_009170123.1"/>
</dbReference>
<dbReference type="OrthoDB" id="6257032at2759"/>
<dbReference type="Proteomes" id="UP000054324">
    <property type="component" value="Unassembled WGS sequence"/>
</dbReference>
<feature type="compositionally biased region" description="Low complexity" evidence="1">
    <location>
        <begin position="136"/>
        <end position="150"/>
    </location>
</feature>
<feature type="compositionally biased region" description="Polar residues" evidence="1">
    <location>
        <begin position="125"/>
        <end position="135"/>
    </location>
</feature>
<evidence type="ECO:0000313" key="3">
    <source>
        <dbReference type="Proteomes" id="UP000054324"/>
    </source>
</evidence>
<feature type="region of interest" description="Disordered" evidence="1">
    <location>
        <begin position="397"/>
        <end position="429"/>
    </location>
</feature>
<reference evidence="2 3" key="1">
    <citation type="submission" date="2013-11" db="EMBL/GenBank/DDBJ databases">
        <title>Opisthorchis viverrini - life in the bile duct.</title>
        <authorList>
            <person name="Young N.D."/>
            <person name="Nagarajan N."/>
            <person name="Lin S.J."/>
            <person name="Korhonen P.K."/>
            <person name="Jex A.R."/>
            <person name="Hall R.S."/>
            <person name="Safavi-Hemami H."/>
            <person name="Kaewkong W."/>
            <person name="Bertrand D."/>
            <person name="Gao S."/>
            <person name="Seet Q."/>
            <person name="Wongkham S."/>
            <person name="Teh B.T."/>
            <person name="Wongkham C."/>
            <person name="Intapan P.M."/>
            <person name="Maleewong W."/>
            <person name="Yang X."/>
            <person name="Hu M."/>
            <person name="Wang Z."/>
            <person name="Hofmann A."/>
            <person name="Sternberg P.W."/>
            <person name="Tan P."/>
            <person name="Wang J."/>
            <person name="Gasser R.B."/>
        </authorList>
    </citation>
    <scope>NUCLEOTIDE SEQUENCE [LARGE SCALE GENOMIC DNA]</scope>
</reference>
<dbReference type="CTD" id="20327870"/>
<dbReference type="KEGG" id="ovi:T265_13703"/>
<gene>
    <name evidence="2" type="ORF">T265_13703</name>
</gene>